<protein>
    <recommendedName>
        <fullName evidence="1">Serine aminopeptidase S33 domain-containing protein</fullName>
    </recommendedName>
</protein>
<dbReference type="Proteomes" id="UP001210925">
    <property type="component" value="Unassembled WGS sequence"/>
</dbReference>
<reference evidence="2" key="1">
    <citation type="submission" date="2020-05" db="EMBL/GenBank/DDBJ databases">
        <title>Phylogenomic resolution of chytrid fungi.</title>
        <authorList>
            <person name="Stajich J.E."/>
            <person name="Amses K."/>
            <person name="Simmons R."/>
            <person name="Seto K."/>
            <person name="Myers J."/>
            <person name="Bonds A."/>
            <person name="Quandt C.A."/>
            <person name="Barry K."/>
            <person name="Liu P."/>
            <person name="Grigoriev I."/>
            <person name="Longcore J.E."/>
            <person name="James T.Y."/>
        </authorList>
    </citation>
    <scope>NUCLEOTIDE SEQUENCE</scope>
    <source>
        <strain evidence="2">PLAUS21</strain>
    </source>
</reference>
<name>A0AAD5Y6C9_9FUNG</name>
<evidence type="ECO:0000313" key="3">
    <source>
        <dbReference type="Proteomes" id="UP001210925"/>
    </source>
</evidence>
<dbReference type="PANTHER" id="PTHR12277:SF81">
    <property type="entry name" value="PROTEIN ABHD13"/>
    <property type="match status" value="1"/>
</dbReference>
<dbReference type="PANTHER" id="PTHR12277">
    <property type="entry name" value="ALPHA/BETA HYDROLASE DOMAIN-CONTAINING PROTEIN"/>
    <property type="match status" value="1"/>
</dbReference>
<sequence>MHDWEDVSLRSADGVLVKEGTRKLTRYGLSEGLPDEKGMKLDAQAAFDYVTSHNQLKSSKIIVYGQSIGGAVAIHTTAKNQGKIDALIIENTFLSIHKLIPSVVPHLKYFTWLCHQIWNSEAEIAKLENVPILFLSGKKDELIPPSHMQALHGIVKDVGNKRASYSEFKDGKHNDTCIQPGYFEAIAEFWRSIRK</sequence>
<dbReference type="InterPro" id="IPR029058">
    <property type="entry name" value="AB_hydrolase_fold"/>
</dbReference>
<proteinExistence type="predicted"/>
<accession>A0AAD5Y6C9</accession>
<feature type="domain" description="Serine aminopeptidase S33" evidence="1">
    <location>
        <begin position="39"/>
        <end position="118"/>
    </location>
</feature>
<dbReference type="Gene3D" id="3.40.50.1820">
    <property type="entry name" value="alpha/beta hydrolase"/>
    <property type="match status" value="1"/>
</dbReference>
<organism evidence="2 3">
    <name type="scientific">Boothiomyces macroporosus</name>
    <dbReference type="NCBI Taxonomy" id="261099"/>
    <lineage>
        <taxon>Eukaryota</taxon>
        <taxon>Fungi</taxon>
        <taxon>Fungi incertae sedis</taxon>
        <taxon>Chytridiomycota</taxon>
        <taxon>Chytridiomycota incertae sedis</taxon>
        <taxon>Chytridiomycetes</taxon>
        <taxon>Rhizophydiales</taxon>
        <taxon>Terramycetaceae</taxon>
        <taxon>Boothiomyces</taxon>
    </lineage>
</organism>
<dbReference type="EMBL" id="JADGKB010000090">
    <property type="protein sequence ID" value="KAJ3254212.1"/>
    <property type="molecule type" value="Genomic_DNA"/>
</dbReference>
<dbReference type="Pfam" id="PF12146">
    <property type="entry name" value="Hydrolase_4"/>
    <property type="match status" value="1"/>
</dbReference>
<gene>
    <name evidence="2" type="ORF">HK103_007457</name>
</gene>
<evidence type="ECO:0000313" key="2">
    <source>
        <dbReference type="EMBL" id="KAJ3254212.1"/>
    </source>
</evidence>
<dbReference type="AlphaFoldDB" id="A0AAD5Y6C9"/>
<dbReference type="SUPFAM" id="SSF53474">
    <property type="entry name" value="alpha/beta-Hydrolases"/>
    <property type="match status" value="1"/>
</dbReference>
<evidence type="ECO:0000259" key="1">
    <source>
        <dbReference type="Pfam" id="PF12146"/>
    </source>
</evidence>
<dbReference type="GO" id="GO:0016020">
    <property type="term" value="C:membrane"/>
    <property type="evidence" value="ECO:0007669"/>
    <property type="project" value="TreeGrafter"/>
</dbReference>
<keyword evidence="3" id="KW-1185">Reference proteome</keyword>
<dbReference type="GO" id="GO:0008474">
    <property type="term" value="F:palmitoyl-(protein) hydrolase activity"/>
    <property type="evidence" value="ECO:0007669"/>
    <property type="project" value="TreeGrafter"/>
</dbReference>
<comment type="caution">
    <text evidence="2">The sequence shown here is derived from an EMBL/GenBank/DDBJ whole genome shotgun (WGS) entry which is preliminary data.</text>
</comment>
<dbReference type="InterPro" id="IPR022742">
    <property type="entry name" value="Hydrolase_4"/>
</dbReference>